<dbReference type="EMBL" id="SGPY01000011">
    <property type="protein sequence ID" value="MCL6370478.1"/>
    <property type="molecule type" value="Genomic_DNA"/>
</dbReference>
<protein>
    <submittedName>
        <fullName evidence="2">Uncharacterized protein</fullName>
    </submittedName>
</protein>
<sequence>MPNLAELFLDSDKHYIYILPVAGLTIPGAYSFGDVSIHPANTLELNDIFKNTFDVFEERSQKQHDRLSAILSSTTIIVRDNAYAELLYNEVANIEILRKAIQKARPVVDFIRLNYGSILDKRLMTGRVGQLESGNTVALVTDTLGGLPRIVSADIYGNVLNVSHGIELLSTSVFDQLSIYKPDINETGNIVLHAMRLYSSALESSGPTEKFVEFMRIFEFIAFPDNYEKFQKVRAKITQHLARNSYDETRLEAEFRSYTGGTANDGLRTKIIHMGVQLDDLLNAGDIDSLLSRLQLYTTCCINDLLRFYNMPWQAVETFRDNNMQAARANKNNDPLYLPSRSVVFIDLDFLMEEFVDTYDFYEDLYPDKTLREPGIEEVILSCYPNLRIDNPDTLHEFIIYTADNVLGIAPDTELVFDVETRRFMGTVKVFSNTQDMYAEINADAQQIFMYTSESGPAKNQIGFVMNDDVPDQQLSELIMSERRTVNFIKNQNYSHKLLTNFVTASQVLGILIGVSASEL</sequence>
<dbReference type="EMBL" id="SGPX01000011">
    <property type="protein sequence ID" value="MCL6353232.1"/>
    <property type="molecule type" value="Genomic_DNA"/>
</dbReference>
<dbReference type="Proteomes" id="UP001055618">
    <property type="component" value="Unassembled WGS sequence"/>
</dbReference>
<gene>
    <name evidence="1" type="ORF">EXT50_18905</name>
    <name evidence="2" type="ORF">EXT53_18150</name>
</gene>
<proteinExistence type="predicted"/>
<name>A0AAW5GIW6_9GAMM</name>
<evidence type="ECO:0000313" key="3">
    <source>
        <dbReference type="Proteomes" id="UP001055618"/>
    </source>
</evidence>
<reference evidence="2" key="1">
    <citation type="submission" date="2019-02" db="EMBL/GenBank/DDBJ databases">
        <title>New Zealand Erwinia strains with phe-tRNA free attachment sites.</title>
        <authorList>
            <person name="Nunes-Leite L."/>
            <person name="Pitman A.R."/>
        </authorList>
    </citation>
    <scope>NUCLEOTIDE SEQUENCE</scope>
    <source>
        <strain evidence="2">Ec-140</strain>
        <strain evidence="1">Ec-143</strain>
    </source>
</reference>
<organism evidence="2 4">
    <name type="scientific">Pectobacterium polaris</name>
    <dbReference type="NCBI Taxonomy" id="2042057"/>
    <lineage>
        <taxon>Bacteria</taxon>
        <taxon>Pseudomonadati</taxon>
        <taxon>Pseudomonadota</taxon>
        <taxon>Gammaproteobacteria</taxon>
        <taxon>Enterobacterales</taxon>
        <taxon>Pectobacteriaceae</taxon>
        <taxon>Pectobacterium</taxon>
    </lineage>
</organism>
<dbReference type="Proteomes" id="UP001057360">
    <property type="component" value="Unassembled WGS sequence"/>
</dbReference>
<accession>A0AAW5GIW6</accession>
<dbReference type="RefSeq" id="WP_249683962.1">
    <property type="nucleotide sequence ID" value="NZ_SGPX01000011.1"/>
</dbReference>
<evidence type="ECO:0000313" key="2">
    <source>
        <dbReference type="EMBL" id="MCL6370478.1"/>
    </source>
</evidence>
<evidence type="ECO:0000313" key="1">
    <source>
        <dbReference type="EMBL" id="MCL6353232.1"/>
    </source>
</evidence>
<evidence type="ECO:0000313" key="4">
    <source>
        <dbReference type="Proteomes" id="UP001057360"/>
    </source>
</evidence>
<dbReference type="AlphaFoldDB" id="A0AAW5GIW6"/>
<keyword evidence="3" id="KW-1185">Reference proteome</keyword>
<comment type="caution">
    <text evidence="2">The sequence shown here is derived from an EMBL/GenBank/DDBJ whole genome shotgun (WGS) entry which is preliminary data.</text>
</comment>